<sequence length="144" mass="16566">MAKNENKTQPTDVSPADFIASVEHDRRREDAEVLLKWFEDVTGYAPKMWGPSLIGYGRYHYKYDSGREGDMLVTGFSPRKANLVMYIMPGYRDMSEKLARLGKHKLGKSCLYINKLADIDMDVLREIVEDGVAYMKANYQTWDA</sequence>
<protein>
    <recommendedName>
        <fullName evidence="1">YdhG-like domain-containing protein</fullName>
    </recommendedName>
</protein>
<dbReference type="AlphaFoldDB" id="A0A059DZT2"/>
<dbReference type="PATRIC" id="fig|1280948.3.peg.2500"/>
<evidence type="ECO:0000313" key="2">
    <source>
        <dbReference type="EMBL" id="KCZ59875.1"/>
    </source>
</evidence>
<comment type="caution">
    <text evidence="2">The sequence shown here is derived from an EMBL/GenBank/DDBJ whole genome shotgun (WGS) entry which is preliminary data.</text>
</comment>
<dbReference type="RefSeq" id="WP_035553187.1">
    <property type="nucleotide sequence ID" value="NZ_AWFH01000034.1"/>
</dbReference>
<dbReference type="InterPro" id="IPR014922">
    <property type="entry name" value="YdhG-like"/>
</dbReference>
<organism evidence="2 3">
    <name type="scientific">Hyphomonas atlantica</name>
    <dbReference type="NCBI Taxonomy" id="1280948"/>
    <lineage>
        <taxon>Bacteria</taxon>
        <taxon>Pseudomonadati</taxon>
        <taxon>Pseudomonadota</taxon>
        <taxon>Alphaproteobacteria</taxon>
        <taxon>Hyphomonadales</taxon>
        <taxon>Hyphomonadaceae</taxon>
        <taxon>Hyphomonas</taxon>
    </lineage>
</organism>
<gene>
    <name evidence="2" type="ORF">HY36_07015</name>
</gene>
<reference evidence="2 3" key="1">
    <citation type="journal article" date="2014" name="Antonie Van Leeuwenhoek">
        <title>Hyphomonas beringensis sp. nov. and Hyphomonas chukchiensis sp. nov., isolated from surface seawater of the Bering Sea and Chukchi Sea.</title>
        <authorList>
            <person name="Li C."/>
            <person name="Lai Q."/>
            <person name="Li G."/>
            <person name="Dong C."/>
            <person name="Wang J."/>
            <person name="Liao Y."/>
            <person name="Shao Z."/>
        </authorList>
    </citation>
    <scope>NUCLEOTIDE SEQUENCE [LARGE SCALE GENOMIC DNA]</scope>
    <source>
        <strain evidence="2 3">22II1-22F38</strain>
    </source>
</reference>
<dbReference type="EMBL" id="AWFH01000034">
    <property type="protein sequence ID" value="KCZ59875.1"/>
    <property type="molecule type" value="Genomic_DNA"/>
</dbReference>
<dbReference type="Pfam" id="PF08818">
    <property type="entry name" value="DUF1801"/>
    <property type="match status" value="1"/>
</dbReference>
<name>A0A059DZT2_9PROT</name>
<dbReference type="SUPFAM" id="SSF159888">
    <property type="entry name" value="YdhG-like"/>
    <property type="match status" value="1"/>
</dbReference>
<accession>A0A059DZT2</accession>
<dbReference type="eggNOG" id="ENOG5032S5R">
    <property type="taxonomic scope" value="Bacteria"/>
</dbReference>
<dbReference type="Proteomes" id="UP000024547">
    <property type="component" value="Unassembled WGS sequence"/>
</dbReference>
<feature type="domain" description="YdhG-like" evidence="1">
    <location>
        <begin position="27"/>
        <end position="129"/>
    </location>
</feature>
<keyword evidence="3" id="KW-1185">Reference proteome</keyword>
<evidence type="ECO:0000313" key="3">
    <source>
        <dbReference type="Proteomes" id="UP000024547"/>
    </source>
</evidence>
<evidence type="ECO:0000259" key="1">
    <source>
        <dbReference type="Pfam" id="PF08818"/>
    </source>
</evidence>
<dbReference type="STRING" id="1280948.HY36_07015"/>
<proteinExistence type="predicted"/>
<dbReference type="OrthoDB" id="5951444at2"/>